<feature type="region of interest" description="Disordered" evidence="2">
    <location>
        <begin position="1"/>
        <end position="46"/>
    </location>
</feature>
<dbReference type="GO" id="GO:0005546">
    <property type="term" value="F:phosphatidylinositol-4,5-bisphosphate binding"/>
    <property type="evidence" value="ECO:0007669"/>
    <property type="project" value="TreeGrafter"/>
</dbReference>
<keyword evidence="1" id="KW-0175">Coiled coil</keyword>
<feature type="compositionally biased region" description="Low complexity" evidence="2">
    <location>
        <begin position="1"/>
        <end position="21"/>
    </location>
</feature>
<feature type="domain" description="Exocyst complex component Sec3 coiled-coil" evidence="3">
    <location>
        <begin position="119"/>
        <end position="247"/>
    </location>
</feature>
<dbReference type="GO" id="GO:0000145">
    <property type="term" value="C:exocyst"/>
    <property type="evidence" value="ECO:0007669"/>
    <property type="project" value="InterPro"/>
</dbReference>
<evidence type="ECO:0000259" key="3">
    <source>
        <dbReference type="Pfam" id="PF09763"/>
    </source>
</evidence>
<keyword evidence="5" id="KW-1185">Reference proteome</keyword>
<protein>
    <recommendedName>
        <fullName evidence="3">Exocyst complex component Sec3 coiled-coil domain-containing protein</fullName>
    </recommendedName>
</protein>
<organism evidence="4 5">
    <name type="scientific">Physocladia obscura</name>
    <dbReference type="NCBI Taxonomy" id="109957"/>
    <lineage>
        <taxon>Eukaryota</taxon>
        <taxon>Fungi</taxon>
        <taxon>Fungi incertae sedis</taxon>
        <taxon>Chytridiomycota</taxon>
        <taxon>Chytridiomycota incertae sedis</taxon>
        <taxon>Chytridiomycetes</taxon>
        <taxon>Chytridiales</taxon>
        <taxon>Chytriomycetaceae</taxon>
        <taxon>Physocladia</taxon>
    </lineage>
</organism>
<dbReference type="EMBL" id="JADGJH010002791">
    <property type="protein sequence ID" value="KAJ3094814.1"/>
    <property type="molecule type" value="Genomic_DNA"/>
</dbReference>
<dbReference type="GO" id="GO:0006887">
    <property type="term" value="P:exocytosis"/>
    <property type="evidence" value="ECO:0007669"/>
    <property type="project" value="InterPro"/>
</dbReference>
<reference evidence="4" key="1">
    <citation type="submission" date="2020-05" db="EMBL/GenBank/DDBJ databases">
        <title>Phylogenomic resolution of chytrid fungi.</title>
        <authorList>
            <person name="Stajich J.E."/>
            <person name="Amses K."/>
            <person name="Simmons R."/>
            <person name="Seto K."/>
            <person name="Myers J."/>
            <person name="Bonds A."/>
            <person name="Quandt C.A."/>
            <person name="Barry K."/>
            <person name="Liu P."/>
            <person name="Grigoriev I."/>
            <person name="Longcore J.E."/>
            <person name="James T.Y."/>
        </authorList>
    </citation>
    <scope>NUCLEOTIDE SEQUENCE</scope>
    <source>
        <strain evidence="4">JEL0513</strain>
    </source>
</reference>
<dbReference type="InterPro" id="IPR019160">
    <property type="entry name" value="Sec3_CC"/>
</dbReference>
<proteinExistence type="predicted"/>
<dbReference type="Proteomes" id="UP001211907">
    <property type="component" value="Unassembled WGS sequence"/>
</dbReference>
<evidence type="ECO:0000313" key="5">
    <source>
        <dbReference type="Proteomes" id="UP001211907"/>
    </source>
</evidence>
<dbReference type="Pfam" id="PF09763">
    <property type="entry name" value="Sec3_CC"/>
    <property type="match status" value="1"/>
</dbReference>
<feature type="coiled-coil region" evidence="1">
    <location>
        <begin position="114"/>
        <end position="141"/>
    </location>
</feature>
<dbReference type="PANTHER" id="PTHR16092">
    <property type="entry name" value="SEC3/SYNTAXIN-RELATED"/>
    <property type="match status" value="1"/>
</dbReference>
<gene>
    <name evidence="4" type="ORF">HK100_006011</name>
</gene>
<evidence type="ECO:0000313" key="4">
    <source>
        <dbReference type="EMBL" id="KAJ3094814.1"/>
    </source>
</evidence>
<evidence type="ECO:0000256" key="2">
    <source>
        <dbReference type="SAM" id="MobiDB-lite"/>
    </source>
</evidence>
<accession>A0AAD5SQY5</accession>
<dbReference type="PANTHER" id="PTHR16092:SF14">
    <property type="entry name" value="EXOCYST COMPLEX COMPONENT 1 ISOFORM X1"/>
    <property type="match status" value="1"/>
</dbReference>
<evidence type="ECO:0000256" key="1">
    <source>
        <dbReference type="SAM" id="Coils"/>
    </source>
</evidence>
<feature type="compositionally biased region" description="Polar residues" evidence="2">
    <location>
        <begin position="34"/>
        <end position="46"/>
    </location>
</feature>
<comment type="caution">
    <text evidence="4">The sequence shown here is derived from an EMBL/GenBank/DDBJ whole genome shotgun (WGS) entry which is preliminary data.</text>
</comment>
<dbReference type="GO" id="GO:0006893">
    <property type="term" value="P:Golgi to plasma membrane transport"/>
    <property type="evidence" value="ECO:0007669"/>
    <property type="project" value="TreeGrafter"/>
</dbReference>
<sequence>MAISLVSKNSSSSASQTAKTSVEQKKQPVPLTIPNATSAPTATQESAKFSHIASNIPESNFQLHVSTTVAHTPTDNDLEAFLEKEISNQEKRNIKEQQSFNLNELLGGFNWQVNGDAADLEKKLESELQALEAANVHAIIESEESAEKVLNQIQSTLNELKTIDEWLFHYTTLLDRMGQDVHSVEVRNKVLQVTTANQKSLLNEVDKIVTSMKLSEPVSQRLKYESLDEISGIKSCERAIQVLTETIGRVKKDEDIADIVMVKERIGLYDSYSTQFGERLTEFLKQLFANLVETLAKEKQPRTSKILLKISGLDNSQRKLCQYRPLMKWLKSIDTRKHKDLEMHYIDAFGRFYKKEIREYIDSMKTIHCKRKTTTEDLDYIFSAPQVSVSSAATTALSTMSSNMIERGKGGWNMLGGTAAAAIGSRKKGIVEEDFEKSEVVVVKGASVSEDSKIWPDEAIIEIYKSLCPIIVCELNFVMDFFNIRKNLSEDTADSEISHDWIDSLKTPREKLKDMKPQKTLK</sequence>
<dbReference type="AlphaFoldDB" id="A0AAD5SQY5"/>
<dbReference type="GO" id="GO:0005886">
    <property type="term" value="C:plasma membrane"/>
    <property type="evidence" value="ECO:0007669"/>
    <property type="project" value="TreeGrafter"/>
</dbReference>
<name>A0AAD5SQY5_9FUNG</name>